<proteinExistence type="predicted"/>
<dbReference type="EMBL" id="KV448434">
    <property type="protein sequence ID" value="OAX36209.1"/>
    <property type="molecule type" value="Genomic_DNA"/>
</dbReference>
<feature type="chain" id="PRO_5008597577" description="Mid2 domain-containing protein" evidence="2">
    <location>
        <begin position="21"/>
        <end position="231"/>
    </location>
</feature>
<keyword evidence="1" id="KW-0472">Membrane</keyword>
<reference evidence="3 4" key="1">
    <citation type="submission" date="2016-06" db="EMBL/GenBank/DDBJ databases">
        <title>Comparative genomics of the ectomycorrhizal sister species Rhizopogon vinicolor and Rhizopogon vesiculosus (Basidiomycota: Boletales) reveals a divergence of the mating type B locus.</title>
        <authorList>
            <consortium name="DOE Joint Genome Institute"/>
            <person name="Mujic A.B."/>
            <person name="Kuo A."/>
            <person name="Tritt A."/>
            <person name="Lipzen A."/>
            <person name="Chen C."/>
            <person name="Johnson J."/>
            <person name="Sharma A."/>
            <person name="Barry K."/>
            <person name="Grigoriev I.V."/>
            <person name="Spatafora J.W."/>
        </authorList>
    </citation>
    <scope>NUCLEOTIDE SEQUENCE [LARGE SCALE GENOMIC DNA]</scope>
    <source>
        <strain evidence="3 4">AM-OR11-026</strain>
    </source>
</reference>
<keyword evidence="1" id="KW-0812">Transmembrane</keyword>
<dbReference type="STRING" id="1314800.A0A1B7MUC6"/>
<evidence type="ECO:0000313" key="3">
    <source>
        <dbReference type="EMBL" id="OAX36209.1"/>
    </source>
</evidence>
<dbReference type="InParanoid" id="A0A1B7MUC6"/>
<keyword evidence="2" id="KW-0732">Signal</keyword>
<keyword evidence="1" id="KW-1133">Transmembrane helix</keyword>
<feature type="signal peptide" evidence="2">
    <location>
        <begin position="1"/>
        <end position="20"/>
    </location>
</feature>
<feature type="transmembrane region" description="Helical" evidence="1">
    <location>
        <begin position="202"/>
        <end position="223"/>
    </location>
</feature>
<keyword evidence="4" id="KW-1185">Reference proteome</keyword>
<organism evidence="3 4">
    <name type="scientific">Rhizopogon vinicolor AM-OR11-026</name>
    <dbReference type="NCBI Taxonomy" id="1314800"/>
    <lineage>
        <taxon>Eukaryota</taxon>
        <taxon>Fungi</taxon>
        <taxon>Dikarya</taxon>
        <taxon>Basidiomycota</taxon>
        <taxon>Agaricomycotina</taxon>
        <taxon>Agaricomycetes</taxon>
        <taxon>Agaricomycetidae</taxon>
        <taxon>Boletales</taxon>
        <taxon>Suillineae</taxon>
        <taxon>Rhizopogonaceae</taxon>
        <taxon>Rhizopogon</taxon>
    </lineage>
</organism>
<sequence length="231" mass="24367">MPHPLSRLFLLSAVILLVSAQQAVVLNSTNPDIVYSPPICTTLTDCLSSWQIYDIPGLGTPVVATTGPIPQAGNIIPQMYLTFRASTLFLRTSTLSNATVNFSLTAVPSGVSITQQVNTTTSLIIAVNLPETQTTTLGVTFLQGSSPTRFDVESITLIVANGSATSSYLPSISLPTPSLPPTITPSSSSTVTSDTSQRTGTIIGATLGGALGLLVLITGILVYRRWHRPRR</sequence>
<evidence type="ECO:0000313" key="4">
    <source>
        <dbReference type="Proteomes" id="UP000092154"/>
    </source>
</evidence>
<accession>A0A1B7MUC6</accession>
<dbReference type="AlphaFoldDB" id="A0A1B7MUC6"/>
<protein>
    <recommendedName>
        <fullName evidence="5">Mid2 domain-containing protein</fullName>
    </recommendedName>
</protein>
<evidence type="ECO:0000256" key="2">
    <source>
        <dbReference type="SAM" id="SignalP"/>
    </source>
</evidence>
<gene>
    <name evidence="3" type="ORF">K503DRAFT_772749</name>
</gene>
<evidence type="ECO:0000256" key="1">
    <source>
        <dbReference type="SAM" id="Phobius"/>
    </source>
</evidence>
<dbReference type="OrthoDB" id="3267422at2759"/>
<name>A0A1B7MUC6_9AGAM</name>
<evidence type="ECO:0008006" key="5">
    <source>
        <dbReference type="Google" id="ProtNLM"/>
    </source>
</evidence>
<dbReference type="Proteomes" id="UP000092154">
    <property type="component" value="Unassembled WGS sequence"/>
</dbReference>